<keyword evidence="2" id="KW-1185">Reference proteome</keyword>
<dbReference type="GeneID" id="10533753"/>
<dbReference type="VEuPathDB" id="FungiDB:PGTG_02626"/>
<evidence type="ECO:0000313" key="2">
    <source>
        <dbReference type="Proteomes" id="UP000008783"/>
    </source>
</evidence>
<dbReference type="GO" id="GO:0006357">
    <property type="term" value="P:regulation of transcription by RNA polymerase II"/>
    <property type="evidence" value="ECO:0000318"/>
    <property type="project" value="GO_Central"/>
</dbReference>
<protein>
    <submittedName>
        <fullName evidence="1">Uncharacterized protein</fullName>
    </submittedName>
</protein>
<dbReference type="Proteomes" id="UP000008783">
    <property type="component" value="Unassembled WGS sequence"/>
</dbReference>
<evidence type="ECO:0000313" key="1">
    <source>
        <dbReference type="EMBL" id="EFP76185.1"/>
    </source>
</evidence>
<dbReference type="EMBL" id="DS178265">
    <property type="protein sequence ID" value="EFP76185.1"/>
    <property type="molecule type" value="Genomic_DNA"/>
</dbReference>
<dbReference type="AlphaFoldDB" id="E3JVW0"/>
<dbReference type="KEGG" id="pgr:PGTG_02626"/>
<name>E3JVW0_PUCGT</name>
<accession>E3JVW0</accession>
<sequence length="170" mass="19407">MALKGAKQKYFINILDLNHKRHTAENIFSSLKASLKSKQIGLDQVCAVVTDSPLVMLKLRWFVNHPTMEAVVKKNKTLVNYFTNSGFWREHLTTWQKENGVKHGLQTLCETRCYSMGKVCLGVQSHEIGFQKCLELLQNQQVDTPSMTDAVVKVIEDRDHFTANQTLVQL</sequence>
<reference evidence="2" key="2">
    <citation type="journal article" date="2011" name="Proc. Natl. Acad. Sci. U.S.A.">
        <title>Obligate biotrophy features unraveled by the genomic analysis of rust fungi.</title>
        <authorList>
            <person name="Duplessis S."/>
            <person name="Cuomo C.A."/>
            <person name="Lin Y.-C."/>
            <person name="Aerts A."/>
            <person name="Tisserant E."/>
            <person name="Veneault-Fourrey C."/>
            <person name="Joly D.L."/>
            <person name="Hacquard S."/>
            <person name="Amselem J."/>
            <person name="Cantarel B.L."/>
            <person name="Chiu R."/>
            <person name="Coutinho P.M."/>
            <person name="Feau N."/>
            <person name="Field M."/>
            <person name="Frey P."/>
            <person name="Gelhaye E."/>
            <person name="Goldberg J."/>
            <person name="Grabherr M.G."/>
            <person name="Kodira C.D."/>
            <person name="Kohler A."/>
            <person name="Kuees U."/>
            <person name="Lindquist E.A."/>
            <person name="Lucas S.M."/>
            <person name="Mago R."/>
            <person name="Mauceli E."/>
            <person name="Morin E."/>
            <person name="Murat C."/>
            <person name="Pangilinan J.L."/>
            <person name="Park R."/>
            <person name="Pearson M."/>
            <person name="Quesneville H."/>
            <person name="Rouhier N."/>
            <person name="Sakthikumar S."/>
            <person name="Salamov A.A."/>
            <person name="Schmutz J."/>
            <person name="Selles B."/>
            <person name="Shapiro H."/>
            <person name="Tanguay P."/>
            <person name="Tuskan G.A."/>
            <person name="Henrissat B."/>
            <person name="Van de Peer Y."/>
            <person name="Rouze P."/>
            <person name="Ellis J.G."/>
            <person name="Dodds P.N."/>
            <person name="Schein J.E."/>
            <person name="Zhong S."/>
            <person name="Hamelin R.C."/>
            <person name="Grigoriev I.V."/>
            <person name="Szabo L.J."/>
            <person name="Martin F."/>
        </authorList>
    </citation>
    <scope>NUCLEOTIDE SEQUENCE [LARGE SCALE GENOMIC DNA]</scope>
    <source>
        <strain evidence="2">CRL 75-36-700-3 / race SCCL</strain>
    </source>
</reference>
<dbReference type="GO" id="GO:0005634">
    <property type="term" value="C:nucleus"/>
    <property type="evidence" value="ECO:0000318"/>
    <property type="project" value="GO_Central"/>
</dbReference>
<dbReference type="InParanoid" id="E3JVW0"/>
<dbReference type="HOGENOM" id="CLU_1571401_0_0_1"/>
<proteinExistence type="predicted"/>
<dbReference type="OrthoDB" id="2504957at2759"/>
<organism evidence="1 2">
    <name type="scientific">Puccinia graminis f. sp. tritici (strain CRL 75-36-700-3 / race SCCL)</name>
    <name type="common">Black stem rust fungus</name>
    <dbReference type="NCBI Taxonomy" id="418459"/>
    <lineage>
        <taxon>Eukaryota</taxon>
        <taxon>Fungi</taxon>
        <taxon>Dikarya</taxon>
        <taxon>Basidiomycota</taxon>
        <taxon>Pucciniomycotina</taxon>
        <taxon>Pucciniomycetes</taxon>
        <taxon>Pucciniales</taxon>
        <taxon>Pucciniaceae</taxon>
        <taxon>Puccinia</taxon>
    </lineage>
</organism>
<dbReference type="RefSeq" id="XP_003320604.1">
    <property type="nucleotide sequence ID" value="XM_003320556.1"/>
</dbReference>
<reference key="1">
    <citation type="submission" date="2007-01" db="EMBL/GenBank/DDBJ databases">
        <title>The Genome Sequence of Puccinia graminis f. sp. tritici Strain CRL 75-36-700-3.</title>
        <authorList>
            <consortium name="The Broad Institute Genome Sequencing Platform"/>
            <person name="Birren B."/>
            <person name="Lander E."/>
            <person name="Galagan J."/>
            <person name="Nusbaum C."/>
            <person name="Devon K."/>
            <person name="Cuomo C."/>
            <person name="Jaffe D."/>
            <person name="Butler J."/>
            <person name="Alvarez P."/>
            <person name="Gnerre S."/>
            <person name="Grabherr M."/>
            <person name="Mauceli E."/>
            <person name="Brockman W."/>
            <person name="Young S."/>
            <person name="LaButti K."/>
            <person name="Sykes S."/>
            <person name="DeCaprio D."/>
            <person name="Crawford M."/>
            <person name="Koehrsen M."/>
            <person name="Engels R."/>
            <person name="Montgomery P."/>
            <person name="Pearson M."/>
            <person name="Howarth C."/>
            <person name="Larson L."/>
            <person name="White J."/>
            <person name="Zeng Q."/>
            <person name="Kodira C."/>
            <person name="Yandava C."/>
            <person name="Alvarado L."/>
            <person name="O'Leary S."/>
            <person name="Szabo L."/>
            <person name="Dean R."/>
            <person name="Schein J."/>
        </authorList>
    </citation>
    <scope>NUCLEOTIDE SEQUENCE</scope>
    <source>
        <strain>CRL 75-36-700-3</strain>
    </source>
</reference>
<gene>
    <name evidence="1" type="ORF">PGTG_02626</name>
</gene>